<protein>
    <submittedName>
        <fullName evidence="1">Uncharacterized protein</fullName>
    </submittedName>
</protein>
<evidence type="ECO:0000313" key="1">
    <source>
        <dbReference type="EMBL" id="KIL44259.1"/>
    </source>
</evidence>
<gene>
    <name evidence="1" type="ORF">KP78_32230</name>
</gene>
<proteinExistence type="predicted"/>
<dbReference type="AlphaFoldDB" id="A0A0C2RR76"/>
<evidence type="ECO:0000313" key="2">
    <source>
        <dbReference type="Proteomes" id="UP000031938"/>
    </source>
</evidence>
<keyword evidence="2" id="KW-1185">Reference proteome</keyword>
<name>A0A0C2RR76_9BACL</name>
<dbReference type="PATRIC" id="fig|889306.3.peg.3237"/>
<sequence>MLFKEFTIYPMLQFPHLTLPLTKKCTKSKKVINEIDQVSLLPMLSLLINFL</sequence>
<dbReference type="EMBL" id="JXRP01000019">
    <property type="protein sequence ID" value="KIL44259.1"/>
    <property type="molecule type" value="Genomic_DNA"/>
</dbReference>
<accession>A0A0C2RR76</accession>
<reference evidence="1 2" key="1">
    <citation type="submission" date="2015-01" db="EMBL/GenBank/DDBJ databases">
        <title>Genome sequencing of Jeotgalibacillus soli.</title>
        <authorList>
            <person name="Goh K.M."/>
            <person name="Chan K.-G."/>
            <person name="Yaakop A.S."/>
            <person name="Ee R."/>
            <person name="Gan H.M."/>
            <person name="Chan C.S."/>
        </authorList>
    </citation>
    <scope>NUCLEOTIDE SEQUENCE [LARGE SCALE GENOMIC DNA]</scope>
    <source>
        <strain evidence="1 2">P9</strain>
    </source>
</reference>
<organism evidence="1 2">
    <name type="scientific">Jeotgalibacillus soli</name>
    <dbReference type="NCBI Taxonomy" id="889306"/>
    <lineage>
        <taxon>Bacteria</taxon>
        <taxon>Bacillati</taxon>
        <taxon>Bacillota</taxon>
        <taxon>Bacilli</taxon>
        <taxon>Bacillales</taxon>
        <taxon>Caryophanaceae</taxon>
        <taxon>Jeotgalibacillus</taxon>
    </lineage>
</organism>
<dbReference type="Proteomes" id="UP000031938">
    <property type="component" value="Unassembled WGS sequence"/>
</dbReference>
<comment type="caution">
    <text evidence="1">The sequence shown here is derived from an EMBL/GenBank/DDBJ whole genome shotgun (WGS) entry which is preliminary data.</text>
</comment>